<keyword evidence="2 7" id="KW-0732">Signal</keyword>
<organism evidence="9">
    <name type="scientific">Anopheles coluzzii</name>
    <name type="common">African malaria mosquito</name>
    <dbReference type="NCBI Taxonomy" id="1518534"/>
    <lineage>
        <taxon>Eukaryota</taxon>
        <taxon>Metazoa</taxon>
        <taxon>Ecdysozoa</taxon>
        <taxon>Arthropoda</taxon>
        <taxon>Hexapoda</taxon>
        <taxon>Insecta</taxon>
        <taxon>Pterygota</taxon>
        <taxon>Neoptera</taxon>
        <taxon>Endopterygota</taxon>
        <taxon>Diptera</taxon>
        <taxon>Nematocera</taxon>
        <taxon>Culicoidea</taxon>
        <taxon>Culicidae</taxon>
        <taxon>Anophelinae</taxon>
        <taxon>Anopheles</taxon>
    </lineage>
</organism>
<evidence type="ECO:0000256" key="4">
    <source>
        <dbReference type="ARBA" id="ARBA00023180"/>
    </source>
</evidence>
<evidence type="ECO:0000256" key="6">
    <source>
        <dbReference type="SAM" id="Phobius"/>
    </source>
</evidence>
<reference evidence="9" key="1">
    <citation type="submission" date="2022-08" db="UniProtKB">
        <authorList>
            <consortium name="EnsemblMetazoa"/>
        </authorList>
    </citation>
    <scope>IDENTIFICATION</scope>
</reference>
<sequence>LCRALYIHTQTPIIPVTMRRRLIREFLVPMVLTVLLWTRLADVHAEDVDDIPDEGEDIYADEYDDTYDEDDRDVSNPLPGGGPPHPVRDAGDDDSDKSRASSSSTTTTSGTTKPAATTGPPSPVVIFGEVDDNSMEQQDFACPGECSCSEDTKYINCSHRGLTELPNNLPSNVVVLNLNHNNLKRLNVEALQNCTRLTELHLAGNAIEQFDKELLLKLDALDLLDLSSNQLSHLDSDSFSEASKSLRRLHLSDNPIVLPDSGPFLVLPDLEHLHLAGCNMTELPDETFTELGGLTLLDLFGNQFDEDMSVDMFESLKNLIHLRLPPLSESTVRELCEKVERIDVVDITAHNISCFYLASESSFEDSIIVDVPKTPEPIMTTKEPTTPRPTRKVQKNVNEIMQDYKSSTSKLQSSDLALQTTASPPLLNQQRESKLANASSQASGGSPASASITHTGDTPTVDDDVVKTSSTGAEHRADGGDGSLLSSISPETMKQSLMAIIGVTVLALIIGLICRRTGIKNKLCGTKRRPAPTDQVRPAEEVPLNKV</sequence>
<accession>A0A8W7PVS6</accession>
<dbReference type="Pfam" id="PF13855">
    <property type="entry name" value="LRR_8"/>
    <property type="match status" value="1"/>
</dbReference>
<dbReference type="InterPro" id="IPR032675">
    <property type="entry name" value="LRR_dom_sf"/>
</dbReference>
<proteinExistence type="predicted"/>
<dbReference type="SMART" id="SM00013">
    <property type="entry name" value="LRRNT"/>
    <property type="match status" value="1"/>
</dbReference>
<dbReference type="PANTHER" id="PTHR45712:SF22">
    <property type="entry name" value="INSULIN-LIKE GROWTH FACTOR-BINDING PROTEIN COMPLEX ACID LABILE SUBUNIT"/>
    <property type="match status" value="1"/>
</dbReference>
<evidence type="ECO:0000256" key="2">
    <source>
        <dbReference type="ARBA" id="ARBA00022729"/>
    </source>
</evidence>
<dbReference type="PANTHER" id="PTHR45712">
    <property type="entry name" value="AGAP008170-PA"/>
    <property type="match status" value="1"/>
</dbReference>
<feature type="compositionally biased region" description="Low complexity" evidence="5">
    <location>
        <begin position="436"/>
        <end position="459"/>
    </location>
</feature>
<evidence type="ECO:0000256" key="1">
    <source>
        <dbReference type="ARBA" id="ARBA00022614"/>
    </source>
</evidence>
<keyword evidence="4" id="KW-0325">Glycoprotein</keyword>
<dbReference type="InterPro" id="IPR000372">
    <property type="entry name" value="LRRNT"/>
</dbReference>
<feature type="domain" description="LRRNT" evidence="8">
    <location>
        <begin position="141"/>
        <end position="175"/>
    </location>
</feature>
<dbReference type="SMART" id="SM00369">
    <property type="entry name" value="LRR_TYP"/>
    <property type="match status" value="5"/>
</dbReference>
<feature type="compositionally biased region" description="Low complexity" evidence="5">
    <location>
        <begin position="100"/>
        <end position="119"/>
    </location>
</feature>
<protein>
    <recommendedName>
        <fullName evidence="8">LRRNT domain-containing protein</fullName>
    </recommendedName>
</protein>
<dbReference type="Proteomes" id="UP000075882">
    <property type="component" value="Unassembled WGS sequence"/>
</dbReference>
<evidence type="ECO:0000256" key="7">
    <source>
        <dbReference type="SAM" id="SignalP"/>
    </source>
</evidence>
<evidence type="ECO:0000259" key="8">
    <source>
        <dbReference type="SMART" id="SM00013"/>
    </source>
</evidence>
<dbReference type="Gene3D" id="3.80.10.10">
    <property type="entry name" value="Ribonuclease Inhibitor"/>
    <property type="match status" value="2"/>
</dbReference>
<dbReference type="InterPro" id="IPR050333">
    <property type="entry name" value="SLRP"/>
</dbReference>
<evidence type="ECO:0000313" key="9">
    <source>
        <dbReference type="EnsemblMetazoa" id="ACOM038043-PA.1"/>
    </source>
</evidence>
<name>A0A8W7PVS6_ANOCL</name>
<dbReference type="VEuPathDB" id="VectorBase:ACON2_039791"/>
<feature type="region of interest" description="Disordered" evidence="5">
    <location>
        <begin position="375"/>
        <end position="394"/>
    </location>
</feature>
<dbReference type="InterPro" id="IPR001611">
    <property type="entry name" value="Leu-rich_rpt"/>
</dbReference>
<keyword evidence="6" id="KW-0472">Membrane</keyword>
<feature type="region of interest" description="Disordered" evidence="5">
    <location>
        <begin position="430"/>
        <end position="487"/>
    </location>
</feature>
<evidence type="ECO:0000256" key="5">
    <source>
        <dbReference type="SAM" id="MobiDB-lite"/>
    </source>
</evidence>
<dbReference type="PROSITE" id="PS51450">
    <property type="entry name" value="LRR"/>
    <property type="match status" value="1"/>
</dbReference>
<dbReference type="SUPFAM" id="SSF52058">
    <property type="entry name" value="L domain-like"/>
    <property type="match status" value="1"/>
</dbReference>
<feature type="signal peptide" evidence="7">
    <location>
        <begin position="1"/>
        <end position="45"/>
    </location>
</feature>
<keyword evidence="6" id="KW-1133">Transmembrane helix</keyword>
<dbReference type="AlphaFoldDB" id="A0A8W7PVS6"/>
<dbReference type="InterPro" id="IPR003591">
    <property type="entry name" value="Leu-rich_rpt_typical-subtyp"/>
</dbReference>
<dbReference type="EnsemblMetazoa" id="ACOM038043-RA">
    <property type="protein sequence ID" value="ACOM038043-PA.1"/>
    <property type="gene ID" value="ACOM038043"/>
</dbReference>
<keyword evidence="3" id="KW-0677">Repeat</keyword>
<feature type="region of interest" description="Disordered" evidence="5">
    <location>
        <begin position="526"/>
        <end position="547"/>
    </location>
</feature>
<feature type="region of interest" description="Disordered" evidence="5">
    <location>
        <begin position="66"/>
        <end position="127"/>
    </location>
</feature>
<feature type="chain" id="PRO_5036459411" description="LRRNT domain-containing protein" evidence="7">
    <location>
        <begin position="46"/>
        <end position="547"/>
    </location>
</feature>
<keyword evidence="6" id="KW-0812">Transmembrane</keyword>
<keyword evidence="1" id="KW-0433">Leucine-rich repeat</keyword>
<evidence type="ECO:0000256" key="3">
    <source>
        <dbReference type="ARBA" id="ARBA00022737"/>
    </source>
</evidence>
<feature type="transmembrane region" description="Helical" evidence="6">
    <location>
        <begin position="496"/>
        <end position="514"/>
    </location>
</feature>